<evidence type="ECO:0000256" key="1">
    <source>
        <dbReference type="SAM" id="Phobius"/>
    </source>
</evidence>
<dbReference type="EMBL" id="BPLQ01005814">
    <property type="protein sequence ID" value="GIY17611.1"/>
    <property type="molecule type" value="Genomic_DNA"/>
</dbReference>
<keyword evidence="1" id="KW-1133">Transmembrane helix</keyword>
<dbReference type="GO" id="GO:0035269">
    <property type="term" value="P:protein O-linked glycosylation via mannose"/>
    <property type="evidence" value="ECO:0007669"/>
    <property type="project" value="TreeGrafter"/>
</dbReference>
<feature type="transmembrane region" description="Helical" evidence="1">
    <location>
        <begin position="20"/>
        <end position="43"/>
    </location>
</feature>
<sequence>MTIFTNEGVLFIAGMELERLCPLLLAALVAVCYSNSLSCGFAYDDIAAVRDNRDLRPHTPLTSVFLNDFWGMPIKKEGSHKSYRPLTVLTFRANYAVHGLRPFGYHFVNVLLHAIVCLLFYRHRRTEFVSENYSSNSIEMRPVHRLQ</sequence>
<keyword evidence="1" id="KW-0812">Transmembrane</keyword>
<reference evidence="2 3" key="1">
    <citation type="submission" date="2021-06" db="EMBL/GenBank/DDBJ databases">
        <title>Caerostris darwini draft genome.</title>
        <authorList>
            <person name="Kono N."/>
            <person name="Arakawa K."/>
        </authorList>
    </citation>
    <scope>NUCLEOTIDE SEQUENCE [LARGE SCALE GENOMIC DNA]</scope>
</reference>
<dbReference type="AlphaFoldDB" id="A0AAV4R9D7"/>
<keyword evidence="1" id="KW-0472">Membrane</keyword>
<dbReference type="Proteomes" id="UP001054837">
    <property type="component" value="Unassembled WGS sequence"/>
</dbReference>
<evidence type="ECO:0000313" key="2">
    <source>
        <dbReference type="EMBL" id="GIY17611.1"/>
    </source>
</evidence>
<accession>A0AAV4R9D7</accession>
<gene>
    <name evidence="2" type="primary">Tmtc3</name>
    <name evidence="2" type="ORF">CDAR_376551</name>
</gene>
<comment type="caution">
    <text evidence="2">The sequence shown here is derived from an EMBL/GenBank/DDBJ whole genome shotgun (WGS) entry which is preliminary data.</text>
</comment>
<evidence type="ECO:0000313" key="3">
    <source>
        <dbReference type="Proteomes" id="UP001054837"/>
    </source>
</evidence>
<dbReference type="GO" id="GO:0000030">
    <property type="term" value="F:mannosyltransferase activity"/>
    <property type="evidence" value="ECO:0007669"/>
    <property type="project" value="TreeGrafter"/>
</dbReference>
<dbReference type="PANTHER" id="PTHR44395:SF1">
    <property type="entry name" value="PROTEIN O-MANNOSYL-TRANSFERASE TMTC3"/>
    <property type="match status" value="1"/>
</dbReference>
<organism evidence="2 3">
    <name type="scientific">Caerostris darwini</name>
    <dbReference type="NCBI Taxonomy" id="1538125"/>
    <lineage>
        <taxon>Eukaryota</taxon>
        <taxon>Metazoa</taxon>
        <taxon>Ecdysozoa</taxon>
        <taxon>Arthropoda</taxon>
        <taxon>Chelicerata</taxon>
        <taxon>Arachnida</taxon>
        <taxon>Araneae</taxon>
        <taxon>Araneomorphae</taxon>
        <taxon>Entelegynae</taxon>
        <taxon>Araneoidea</taxon>
        <taxon>Araneidae</taxon>
        <taxon>Caerostris</taxon>
    </lineage>
</organism>
<dbReference type="GO" id="GO:0005783">
    <property type="term" value="C:endoplasmic reticulum"/>
    <property type="evidence" value="ECO:0007669"/>
    <property type="project" value="TreeGrafter"/>
</dbReference>
<name>A0AAV4R9D7_9ARAC</name>
<protein>
    <submittedName>
        <fullName evidence="2">Protein O-mannosyl-transferase Tmtc3</fullName>
    </submittedName>
</protein>
<proteinExistence type="predicted"/>
<feature type="transmembrane region" description="Helical" evidence="1">
    <location>
        <begin position="103"/>
        <end position="121"/>
    </location>
</feature>
<keyword evidence="3" id="KW-1185">Reference proteome</keyword>
<dbReference type="PANTHER" id="PTHR44395">
    <property type="match status" value="1"/>
</dbReference>